<evidence type="ECO:0000256" key="4">
    <source>
        <dbReference type="ARBA" id="ARBA00022833"/>
    </source>
</evidence>
<keyword evidence="8" id="KW-1185">Reference proteome</keyword>
<dbReference type="Proteomes" id="UP000749559">
    <property type="component" value="Unassembled WGS sequence"/>
</dbReference>
<dbReference type="PROSITE" id="PS50157">
    <property type="entry name" value="ZINC_FINGER_C2H2_2"/>
    <property type="match status" value="5"/>
</dbReference>
<feature type="domain" description="C2H2-type" evidence="6">
    <location>
        <begin position="211"/>
        <end position="235"/>
    </location>
</feature>
<keyword evidence="4" id="KW-0862">Zinc</keyword>
<dbReference type="EMBL" id="CAIIXF020000008">
    <property type="protein sequence ID" value="CAH1792433.1"/>
    <property type="molecule type" value="Genomic_DNA"/>
</dbReference>
<dbReference type="SMART" id="SM00355">
    <property type="entry name" value="ZnF_C2H2"/>
    <property type="match status" value="8"/>
</dbReference>
<feature type="non-terminal residue" evidence="7">
    <location>
        <position position="1"/>
    </location>
</feature>
<comment type="caution">
    <text evidence="7">The sequence shown here is derived from an EMBL/GenBank/DDBJ whole genome shotgun (WGS) entry which is preliminary data.</text>
</comment>
<dbReference type="PANTHER" id="PTHR24379">
    <property type="entry name" value="KRAB AND ZINC FINGER DOMAIN-CONTAINING"/>
    <property type="match status" value="1"/>
</dbReference>
<dbReference type="InterPro" id="IPR013087">
    <property type="entry name" value="Znf_C2H2_type"/>
</dbReference>
<dbReference type="FunFam" id="3.30.160.60:FF:000625">
    <property type="entry name" value="Zinc finger protein 536"/>
    <property type="match status" value="1"/>
</dbReference>
<dbReference type="FunFam" id="3.30.160.60:FF:000358">
    <property type="entry name" value="zinc finger protein 24"/>
    <property type="match status" value="1"/>
</dbReference>
<dbReference type="Gene3D" id="3.30.160.60">
    <property type="entry name" value="Classic Zinc Finger"/>
    <property type="match status" value="5"/>
</dbReference>
<dbReference type="OrthoDB" id="3437960at2759"/>
<evidence type="ECO:0000256" key="5">
    <source>
        <dbReference type="PROSITE-ProRule" id="PRU00042"/>
    </source>
</evidence>
<name>A0A8S4PE13_OWEFU</name>
<keyword evidence="1" id="KW-0479">Metal-binding</keyword>
<dbReference type="Pfam" id="PF13465">
    <property type="entry name" value="zf-H2C2_2"/>
    <property type="match status" value="1"/>
</dbReference>
<feature type="domain" description="C2H2-type" evidence="6">
    <location>
        <begin position="3"/>
        <end position="31"/>
    </location>
</feature>
<evidence type="ECO:0000313" key="8">
    <source>
        <dbReference type="Proteomes" id="UP000749559"/>
    </source>
</evidence>
<keyword evidence="2" id="KW-0677">Repeat</keyword>
<accession>A0A8S4PE13</accession>
<evidence type="ECO:0000256" key="1">
    <source>
        <dbReference type="ARBA" id="ARBA00022723"/>
    </source>
</evidence>
<organism evidence="7 8">
    <name type="scientific">Owenia fusiformis</name>
    <name type="common">Polychaete worm</name>
    <dbReference type="NCBI Taxonomy" id="6347"/>
    <lineage>
        <taxon>Eukaryota</taxon>
        <taxon>Metazoa</taxon>
        <taxon>Spiralia</taxon>
        <taxon>Lophotrochozoa</taxon>
        <taxon>Annelida</taxon>
        <taxon>Polychaeta</taxon>
        <taxon>Sedentaria</taxon>
        <taxon>Canalipalpata</taxon>
        <taxon>Sabellida</taxon>
        <taxon>Oweniida</taxon>
        <taxon>Oweniidae</taxon>
        <taxon>Owenia</taxon>
    </lineage>
</organism>
<protein>
    <recommendedName>
        <fullName evidence="6">C2H2-type domain-containing protein</fullName>
    </recommendedName>
</protein>
<dbReference type="GO" id="GO:0008270">
    <property type="term" value="F:zinc ion binding"/>
    <property type="evidence" value="ECO:0007669"/>
    <property type="project" value="UniProtKB-KW"/>
</dbReference>
<feature type="domain" description="C2H2-type" evidence="6">
    <location>
        <begin position="183"/>
        <end position="210"/>
    </location>
</feature>
<evidence type="ECO:0000256" key="2">
    <source>
        <dbReference type="ARBA" id="ARBA00022737"/>
    </source>
</evidence>
<evidence type="ECO:0000313" key="7">
    <source>
        <dbReference type="EMBL" id="CAH1792433.1"/>
    </source>
</evidence>
<dbReference type="PANTHER" id="PTHR24379:SF121">
    <property type="entry name" value="C2H2-TYPE DOMAIN-CONTAINING PROTEIN"/>
    <property type="match status" value="1"/>
</dbReference>
<dbReference type="PROSITE" id="PS00028">
    <property type="entry name" value="ZINC_FINGER_C2H2_1"/>
    <property type="match status" value="6"/>
</dbReference>
<dbReference type="Pfam" id="PF12874">
    <property type="entry name" value="zf-met"/>
    <property type="match status" value="1"/>
</dbReference>
<dbReference type="Pfam" id="PF13912">
    <property type="entry name" value="zf-C2H2_6"/>
    <property type="match status" value="1"/>
</dbReference>
<dbReference type="AlphaFoldDB" id="A0A8S4PE13"/>
<dbReference type="InterPro" id="IPR036236">
    <property type="entry name" value="Znf_C2H2_sf"/>
</dbReference>
<evidence type="ECO:0000259" key="6">
    <source>
        <dbReference type="PROSITE" id="PS50157"/>
    </source>
</evidence>
<dbReference type="Pfam" id="PF00096">
    <property type="entry name" value="zf-C2H2"/>
    <property type="match status" value="1"/>
</dbReference>
<feature type="domain" description="C2H2-type" evidence="6">
    <location>
        <begin position="129"/>
        <end position="157"/>
    </location>
</feature>
<keyword evidence="3 5" id="KW-0863">Zinc-finger</keyword>
<sequence length="250" mass="29190">FVFICHICQQEFYELQQLTEHTLNTHEGKIRCNIGVCKRVYSTFAKLCNHILARHYNKKYVSALACTICGKNFENKSLRERHEKQTHLKESCYICSTCKSGFSSRSSYKRHYIKNTKCFDSRPEHFKYHICDICGMMFICMADLTRHRGFKHTTSMECHICQKTLPSQLKLARHMEVCHNKNLQCSYCGKAFGTADILRSHMRIHTGEKPYKCDLCDMSFTHTGSLSKHKQSKGHIENSLKIKIHRKPIV</sequence>
<evidence type="ECO:0000256" key="3">
    <source>
        <dbReference type="ARBA" id="ARBA00022771"/>
    </source>
</evidence>
<dbReference type="SUPFAM" id="SSF57667">
    <property type="entry name" value="beta-beta-alpha zinc fingers"/>
    <property type="match status" value="3"/>
</dbReference>
<reference evidence="7" key="1">
    <citation type="submission" date="2022-03" db="EMBL/GenBank/DDBJ databases">
        <authorList>
            <person name="Martin C."/>
        </authorList>
    </citation>
    <scope>NUCLEOTIDE SEQUENCE</scope>
</reference>
<gene>
    <name evidence="7" type="ORF">OFUS_LOCUS17395</name>
</gene>
<proteinExistence type="predicted"/>
<feature type="domain" description="C2H2-type" evidence="6">
    <location>
        <begin position="64"/>
        <end position="92"/>
    </location>
</feature>